<dbReference type="EMBL" id="JBAMIC010000019">
    <property type="protein sequence ID" value="KAK7093284.1"/>
    <property type="molecule type" value="Genomic_DNA"/>
</dbReference>
<gene>
    <name evidence="1" type="ORF">V1264_007063</name>
</gene>
<comment type="caution">
    <text evidence="1">The sequence shown here is derived from an EMBL/GenBank/DDBJ whole genome shotgun (WGS) entry which is preliminary data.</text>
</comment>
<reference evidence="1 2" key="1">
    <citation type="submission" date="2024-02" db="EMBL/GenBank/DDBJ databases">
        <title>Chromosome-scale genome assembly of the rough periwinkle Littorina saxatilis.</title>
        <authorList>
            <person name="De Jode A."/>
            <person name="Faria R."/>
            <person name="Formenti G."/>
            <person name="Sims Y."/>
            <person name="Smith T.P."/>
            <person name="Tracey A."/>
            <person name="Wood J.M.D."/>
            <person name="Zagrodzka Z.B."/>
            <person name="Johannesson K."/>
            <person name="Butlin R.K."/>
            <person name="Leder E.H."/>
        </authorList>
    </citation>
    <scope>NUCLEOTIDE SEQUENCE [LARGE SCALE GENOMIC DNA]</scope>
    <source>
        <strain evidence="1">Snail1</strain>
        <tissue evidence="1">Muscle</tissue>
    </source>
</reference>
<dbReference type="Proteomes" id="UP001374579">
    <property type="component" value="Unassembled WGS sequence"/>
</dbReference>
<evidence type="ECO:0000313" key="1">
    <source>
        <dbReference type="EMBL" id="KAK7093284.1"/>
    </source>
</evidence>
<keyword evidence="2" id="KW-1185">Reference proteome</keyword>
<dbReference type="AlphaFoldDB" id="A0AAN9AUI4"/>
<sequence>MRQVAGLGLISSQRSTFSTSEVVSVCQVCQGQTLFQETGLLRSFHEEFPWRGQGRDLTRENAGRWWGKRPHRRRDGLTAESPSLPVAEARVYFANGGNVSRGETGKVCVGTYKESFWEFIIYGIQRHKDV</sequence>
<accession>A0AAN9AUI4</accession>
<organism evidence="1 2">
    <name type="scientific">Littorina saxatilis</name>
    <dbReference type="NCBI Taxonomy" id="31220"/>
    <lineage>
        <taxon>Eukaryota</taxon>
        <taxon>Metazoa</taxon>
        <taxon>Spiralia</taxon>
        <taxon>Lophotrochozoa</taxon>
        <taxon>Mollusca</taxon>
        <taxon>Gastropoda</taxon>
        <taxon>Caenogastropoda</taxon>
        <taxon>Littorinimorpha</taxon>
        <taxon>Littorinoidea</taxon>
        <taxon>Littorinidae</taxon>
        <taxon>Littorina</taxon>
    </lineage>
</organism>
<protein>
    <submittedName>
        <fullName evidence="1">Uncharacterized protein</fullName>
    </submittedName>
</protein>
<evidence type="ECO:0000313" key="2">
    <source>
        <dbReference type="Proteomes" id="UP001374579"/>
    </source>
</evidence>
<name>A0AAN9AUI4_9CAEN</name>
<proteinExistence type="predicted"/>